<dbReference type="PIRSF" id="PIRSF006054">
    <property type="entry name" value="UCP006054"/>
    <property type="match status" value="1"/>
</dbReference>
<dbReference type="InterPro" id="IPR021144">
    <property type="entry name" value="UPF0597"/>
</dbReference>
<dbReference type="PANTHER" id="PTHR30501">
    <property type="entry name" value="UPF0597 PROTEIN YHAM"/>
    <property type="match status" value="1"/>
</dbReference>
<dbReference type="GO" id="GO:0019450">
    <property type="term" value="P:L-cysteine catabolic process to pyruvate"/>
    <property type="evidence" value="ECO:0007669"/>
    <property type="project" value="TreeGrafter"/>
</dbReference>
<dbReference type="PANTHER" id="PTHR30501:SF2">
    <property type="entry name" value="UPF0597 PROTEIN YHAM"/>
    <property type="match status" value="1"/>
</dbReference>
<organism evidence="3 4">
    <name type="scientific">Aedoeadaptatus coxii</name>
    <dbReference type="NCBI Taxonomy" id="755172"/>
    <lineage>
        <taxon>Bacteria</taxon>
        <taxon>Bacillati</taxon>
        <taxon>Bacillota</taxon>
        <taxon>Tissierellia</taxon>
        <taxon>Tissierellales</taxon>
        <taxon>Peptoniphilaceae</taxon>
        <taxon>Aedoeadaptatus</taxon>
    </lineage>
</organism>
<dbReference type="OrthoDB" id="41906at2"/>
<comment type="similarity">
    <text evidence="1">Belongs to the UPF0597 family.</text>
</comment>
<evidence type="ECO:0000313" key="4">
    <source>
        <dbReference type="Proteomes" id="UP000070442"/>
    </source>
</evidence>
<proteinExistence type="inferred from homology"/>
<accession>A0A134AE04</accession>
<dbReference type="AlphaFoldDB" id="A0A134AE04"/>
<protein>
    <recommendedName>
        <fullName evidence="1">UPF0597 protein HMPREF1863_01167</fullName>
    </recommendedName>
</protein>
<dbReference type="RefSeq" id="WP_068368221.1">
    <property type="nucleotide sequence ID" value="NZ_KQ960178.1"/>
</dbReference>
<dbReference type="PATRIC" id="fig|755172.3.peg.1128"/>
<evidence type="ECO:0000259" key="2">
    <source>
        <dbReference type="Pfam" id="PF03313"/>
    </source>
</evidence>
<dbReference type="STRING" id="755172.HMPREF1863_01167"/>
<gene>
    <name evidence="3" type="ORF">HMPREF1863_01167</name>
</gene>
<sequence>MNYKDYLKRELKVAFGCTEPIALAYAAAKAREVLGEVPEKIDADLSANMIKNANSVYVPGTEGRKGSAISIAAGALLGDPSKELEVLAHIDKSGLADCDQFINEHRIHIALKENVANLYIQITAYAGDSYAKVRIVDEHTNIVHVEKNGEVLFHKNESVEEEVQVDFTFDQIYDYAQTADLKDFEELLNLEIQYNGAIAKEGIDNPWGSGIGRLILDAHPDDLREKIAAYTAAGSDARMSGAENPVVINSGSGNQGISISVPLILYAKEKNLPRETLLRGLLFSNLLGLYQKKNIGKLSAFCGVVSAASAAICGIAFLNGDDKEIIKETLSNALAVNGGILCDGAKASCAMKIASSLRNGFLAYDQAVAGRSFHANDGVVKKDIDDTLKVMGNIARYGMKKTDEVILNEVLGNRDYIKEFE</sequence>
<reference evidence="4" key="1">
    <citation type="submission" date="2016-01" db="EMBL/GenBank/DDBJ databases">
        <authorList>
            <person name="Mitreva M."/>
            <person name="Pepin K.H."/>
            <person name="Mihindukulasuriya K.A."/>
            <person name="Fulton R."/>
            <person name="Fronick C."/>
            <person name="O'Laughlin M."/>
            <person name="Miner T."/>
            <person name="Herter B."/>
            <person name="Rosa B.A."/>
            <person name="Cordes M."/>
            <person name="Tomlinson C."/>
            <person name="Wollam A."/>
            <person name="Palsikar V.B."/>
            <person name="Mardis E.R."/>
            <person name="Wilson R.K."/>
        </authorList>
    </citation>
    <scope>NUCLEOTIDE SEQUENCE [LARGE SCALE GENOMIC DNA]</scope>
    <source>
        <strain evidence="4">DNF00729</strain>
    </source>
</reference>
<feature type="domain" description="Serine dehydratase-like alpha subunit" evidence="2">
    <location>
        <begin position="176"/>
        <end position="408"/>
    </location>
</feature>
<name>A0A134AE04_9FIRM</name>
<dbReference type="InterPro" id="IPR005130">
    <property type="entry name" value="Ser_deHydtase-like_asu"/>
</dbReference>
<evidence type="ECO:0000256" key="1">
    <source>
        <dbReference type="HAMAP-Rule" id="MF_01845"/>
    </source>
</evidence>
<dbReference type="Proteomes" id="UP000070442">
    <property type="component" value="Unassembled WGS sequence"/>
</dbReference>
<dbReference type="HAMAP" id="MF_01845">
    <property type="entry name" value="UPF0597"/>
    <property type="match status" value="1"/>
</dbReference>
<keyword evidence="4" id="KW-1185">Reference proteome</keyword>
<dbReference type="Pfam" id="PF03313">
    <property type="entry name" value="SDH_alpha"/>
    <property type="match status" value="1"/>
</dbReference>
<comment type="caution">
    <text evidence="3">The sequence shown here is derived from an EMBL/GenBank/DDBJ whole genome shotgun (WGS) entry which is preliminary data.</text>
</comment>
<evidence type="ECO:0000313" key="3">
    <source>
        <dbReference type="EMBL" id="KXB65956.1"/>
    </source>
</evidence>
<dbReference type="GO" id="GO:0080146">
    <property type="term" value="F:L-cysteine desulfhydrase activity"/>
    <property type="evidence" value="ECO:0007669"/>
    <property type="project" value="TreeGrafter"/>
</dbReference>
<dbReference type="EMBL" id="LSDG01000036">
    <property type="protein sequence ID" value="KXB65956.1"/>
    <property type="molecule type" value="Genomic_DNA"/>
</dbReference>